<evidence type="ECO:0000256" key="7">
    <source>
        <dbReference type="SAM" id="SignalP"/>
    </source>
</evidence>
<keyword evidence="2" id="KW-1003">Cell membrane</keyword>
<evidence type="ECO:0000313" key="8">
    <source>
        <dbReference type="EMBL" id="NSJ86147.1"/>
    </source>
</evidence>
<gene>
    <name evidence="8" type="ORF">G5A70_08150</name>
</gene>
<dbReference type="Gene3D" id="3.10.450.590">
    <property type="match status" value="1"/>
</dbReference>
<feature type="transmembrane region" description="Helical" evidence="6">
    <location>
        <begin position="151"/>
        <end position="173"/>
    </location>
</feature>
<sequence>MKQRWKKIGSLVSIGVLVFSLSACGQTKDEINSTVQNNLYQTTVATVQSLVQYDKATMEQSIEENPNMDDFTKNAFVSWGDSSEELGAFKEFKETTPEEAVKKDGSQYVITLEAEFENRDAVVEMVYDSKLNAESVGFSADYSMKEKMLDAVMNAIVGLATVFIMLIFLSFVISLMKYVPKLEAALTKKKDSNQAVPAQEDNIAAVNSAPAPAPVQEELADDGALVAVIAAAIAAAENTSTDSFVVRSIRKSNKRSWK</sequence>
<dbReference type="Proteomes" id="UP000822142">
    <property type="component" value="Unassembled WGS sequence"/>
</dbReference>
<organism evidence="8 9">
    <name type="scientific">Blautia hansenii</name>
    <name type="common">Ruminococcus hansenii</name>
    <dbReference type="NCBI Taxonomy" id="1322"/>
    <lineage>
        <taxon>Bacteria</taxon>
        <taxon>Bacillati</taxon>
        <taxon>Bacillota</taxon>
        <taxon>Clostridia</taxon>
        <taxon>Lachnospirales</taxon>
        <taxon>Lachnospiraceae</taxon>
        <taxon>Blautia</taxon>
    </lineage>
</organism>
<proteinExistence type="predicted"/>
<comment type="subcellular location">
    <subcellularLocation>
        <location evidence="1">Cell membrane</location>
    </subcellularLocation>
</comment>
<reference evidence="8 9" key="1">
    <citation type="journal article" date="2020" name="Cell Host Microbe">
        <title>Functional and Genomic Variation between Human-Derived Isolates of Lachnospiraceae Reveals Inter- and Intra-Species Diversity.</title>
        <authorList>
            <person name="Sorbara M.T."/>
            <person name="Littmann E.R."/>
            <person name="Fontana E."/>
            <person name="Moody T.U."/>
            <person name="Kohout C.E."/>
            <person name="Gjonbalaj M."/>
            <person name="Eaton V."/>
            <person name="Seok R."/>
            <person name="Leiner I.M."/>
            <person name="Pamer E.G."/>
        </authorList>
    </citation>
    <scope>NUCLEOTIDE SEQUENCE [LARGE SCALE GENOMIC DNA]</scope>
    <source>
        <strain evidence="8 9">MSK.15.26</strain>
    </source>
</reference>
<keyword evidence="7" id="KW-0732">Signal</keyword>
<keyword evidence="5 6" id="KW-0472">Membrane</keyword>
<evidence type="ECO:0000256" key="2">
    <source>
        <dbReference type="ARBA" id="ARBA00022475"/>
    </source>
</evidence>
<accession>A0ABX2I6R1</accession>
<keyword evidence="3 6" id="KW-0812">Transmembrane</keyword>
<dbReference type="InterPro" id="IPR005899">
    <property type="entry name" value="Na_pump_deCOase"/>
</dbReference>
<dbReference type="RefSeq" id="WP_173749175.1">
    <property type="nucleotide sequence ID" value="NZ_JAAITA010000008.1"/>
</dbReference>
<feature type="chain" id="PRO_5046600654" evidence="7">
    <location>
        <begin position="26"/>
        <end position="258"/>
    </location>
</feature>
<name>A0ABX2I6R1_BLAHA</name>
<feature type="signal peptide" evidence="7">
    <location>
        <begin position="1"/>
        <end position="25"/>
    </location>
</feature>
<dbReference type="EMBL" id="JAAITA010000008">
    <property type="protein sequence ID" value="NSJ86147.1"/>
    <property type="molecule type" value="Genomic_DNA"/>
</dbReference>
<keyword evidence="9" id="KW-1185">Reference proteome</keyword>
<dbReference type="Pfam" id="PF04277">
    <property type="entry name" value="OAD_gamma"/>
    <property type="match status" value="1"/>
</dbReference>
<evidence type="ECO:0000256" key="5">
    <source>
        <dbReference type="ARBA" id="ARBA00023136"/>
    </source>
</evidence>
<evidence type="ECO:0000313" key="9">
    <source>
        <dbReference type="Proteomes" id="UP000822142"/>
    </source>
</evidence>
<comment type="caution">
    <text evidence="8">The sequence shown here is derived from an EMBL/GenBank/DDBJ whole genome shotgun (WGS) entry which is preliminary data.</text>
</comment>
<dbReference type="PROSITE" id="PS51257">
    <property type="entry name" value="PROKAR_LIPOPROTEIN"/>
    <property type="match status" value="1"/>
</dbReference>
<evidence type="ECO:0000256" key="1">
    <source>
        <dbReference type="ARBA" id="ARBA00004236"/>
    </source>
</evidence>
<evidence type="ECO:0000256" key="3">
    <source>
        <dbReference type="ARBA" id="ARBA00022692"/>
    </source>
</evidence>
<evidence type="ECO:0000256" key="4">
    <source>
        <dbReference type="ARBA" id="ARBA00022989"/>
    </source>
</evidence>
<keyword evidence="4 6" id="KW-1133">Transmembrane helix</keyword>
<protein>
    <submittedName>
        <fullName evidence="8">Oxaloacetate decarboxylase</fullName>
    </submittedName>
</protein>
<evidence type="ECO:0000256" key="6">
    <source>
        <dbReference type="SAM" id="Phobius"/>
    </source>
</evidence>